<gene>
    <name evidence="2" type="ORF">SAMN05421545_2198</name>
</gene>
<evidence type="ECO:0000256" key="1">
    <source>
        <dbReference type="SAM" id="SignalP"/>
    </source>
</evidence>
<feature type="signal peptide" evidence="1">
    <location>
        <begin position="1"/>
        <end position="18"/>
    </location>
</feature>
<reference evidence="3" key="1">
    <citation type="submission" date="2017-01" db="EMBL/GenBank/DDBJ databases">
        <authorList>
            <person name="Varghese N."/>
            <person name="Submissions S."/>
        </authorList>
    </citation>
    <scope>NUCLEOTIDE SEQUENCE [LARGE SCALE GENOMIC DNA]</scope>
    <source>
        <strain evidence="3">DM9</strain>
    </source>
</reference>
<dbReference type="EMBL" id="FTNM01000003">
    <property type="protein sequence ID" value="SIR08341.1"/>
    <property type="molecule type" value="Genomic_DNA"/>
</dbReference>
<organism evidence="2 3">
    <name type="scientific">Pontibacter lucknowensis</name>
    <dbReference type="NCBI Taxonomy" id="1077936"/>
    <lineage>
        <taxon>Bacteria</taxon>
        <taxon>Pseudomonadati</taxon>
        <taxon>Bacteroidota</taxon>
        <taxon>Cytophagia</taxon>
        <taxon>Cytophagales</taxon>
        <taxon>Hymenobacteraceae</taxon>
        <taxon>Pontibacter</taxon>
    </lineage>
</organism>
<keyword evidence="3" id="KW-1185">Reference proteome</keyword>
<evidence type="ECO:0000313" key="2">
    <source>
        <dbReference type="EMBL" id="SIR08341.1"/>
    </source>
</evidence>
<dbReference type="InterPro" id="IPR005901">
    <property type="entry name" value="GLPGLI"/>
</dbReference>
<sequence>MKKFLLFLTGFLFCYAFAVKGQPGSGVVYYDDIESIGAPGANLRTFNAALYFSPEKSAYVTRVDSLENGGKRIAKTYTDENGDLKGVQSNSTEKGLFNITNRRERTMVSNARFKSNFTYREEQPRIDWKISSEKRKIGGLEVIKATATFRGRHYTAWYAPDIAVPLGPWKLHGLPGLILEAYDDNREIQFVFKKLEYPYRGNMRFPALPEQLPGLADLRKEQDGNYERNMKYQRALAEQYSGSVSSQGKTAEYRKRYLELFD</sequence>
<dbReference type="NCBIfam" id="TIGR01200">
    <property type="entry name" value="GLPGLI"/>
    <property type="match status" value="1"/>
</dbReference>
<dbReference type="Pfam" id="PF09697">
    <property type="entry name" value="Porph_ging"/>
    <property type="match status" value="1"/>
</dbReference>
<dbReference type="AlphaFoldDB" id="A0A1N6Y1F7"/>
<dbReference type="STRING" id="1077936.SAMN05421545_2198"/>
<feature type="chain" id="PRO_5012771728" evidence="1">
    <location>
        <begin position="19"/>
        <end position="262"/>
    </location>
</feature>
<accession>A0A1N6Y1F7</accession>
<evidence type="ECO:0000313" key="3">
    <source>
        <dbReference type="Proteomes" id="UP000185924"/>
    </source>
</evidence>
<name>A0A1N6Y1F7_9BACT</name>
<dbReference type="OrthoDB" id="1440774at2"/>
<keyword evidence="1" id="KW-0732">Signal</keyword>
<dbReference type="RefSeq" id="WP_076422144.1">
    <property type="nucleotide sequence ID" value="NZ_FTNM01000003.1"/>
</dbReference>
<protein>
    <submittedName>
        <fullName evidence="2">GLPGLI family protein</fullName>
    </submittedName>
</protein>
<proteinExistence type="predicted"/>
<dbReference type="Proteomes" id="UP000185924">
    <property type="component" value="Unassembled WGS sequence"/>
</dbReference>